<dbReference type="AlphaFoldDB" id="A0AAQ5ZXK7"/>
<reference evidence="3 4" key="1">
    <citation type="submission" date="2022-01" db="EMBL/GenBank/DDBJ databases">
        <title>A chromosome-scale genome assembly of the false clownfish, Amphiprion ocellaris.</title>
        <authorList>
            <person name="Ryu T."/>
        </authorList>
    </citation>
    <scope>NUCLEOTIDE SEQUENCE [LARGE SCALE GENOMIC DNA]</scope>
</reference>
<gene>
    <name evidence="3" type="primary">RS1</name>
</gene>
<dbReference type="Ensembl" id="ENSAOCT00000039516.1">
    <property type="protein sequence ID" value="ENSAOCP00000069276.1"/>
    <property type="gene ID" value="ENSAOCG00000026980.1"/>
</dbReference>
<evidence type="ECO:0000313" key="3">
    <source>
        <dbReference type="Ensembl" id="ENSAOCP00000069276.1"/>
    </source>
</evidence>
<dbReference type="InterPro" id="IPR001304">
    <property type="entry name" value="C-type_lectin-like"/>
</dbReference>
<reference evidence="3" key="3">
    <citation type="submission" date="2025-09" db="UniProtKB">
        <authorList>
            <consortium name="Ensembl"/>
        </authorList>
    </citation>
    <scope>IDENTIFICATION</scope>
</reference>
<dbReference type="Proteomes" id="UP001501940">
    <property type="component" value="Chromosome 23"/>
</dbReference>
<accession>A0AAQ5ZXK7</accession>
<feature type="chain" id="PRO_5043792712" description="C-type lectin domain-containing protein" evidence="1">
    <location>
        <begin position="23"/>
        <end position="321"/>
    </location>
</feature>
<dbReference type="SMART" id="SM00034">
    <property type="entry name" value="CLECT"/>
    <property type="match status" value="2"/>
</dbReference>
<feature type="domain" description="C-type lectin" evidence="2">
    <location>
        <begin position="133"/>
        <end position="249"/>
    </location>
</feature>
<dbReference type="Pfam" id="PF00059">
    <property type="entry name" value="Lectin_C"/>
    <property type="match status" value="2"/>
</dbReference>
<feature type="domain" description="C-type lectin" evidence="2">
    <location>
        <begin position="26"/>
        <end position="134"/>
    </location>
</feature>
<proteinExistence type="predicted"/>
<dbReference type="InterPro" id="IPR016186">
    <property type="entry name" value="C-type_lectin-like/link_sf"/>
</dbReference>
<evidence type="ECO:0000256" key="1">
    <source>
        <dbReference type="SAM" id="SignalP"/>
    </source>
</evidence>
<dbReference type="PANTHER" id="PTHR45784:SF3">
    <property type="entry name" value="C-TYPE LECTIN DOMAIN FAMILY 4 MEMBER K-LIKE-RELATED"/>
    <property type="match status" value="1"/>
</dbReference>
<dbReference type="SUPFAM" id="SSF56436">
    <property type="entry name" value="C-type lectin-like"/>
    <property type="match status" value="2"/>
</dbReference>
<protein>
    <recommendedName>
        <fullName evidence="2">C-type lectin domain-containing protein</fullName>
    </recommendedName>
</protein>
<feature type="signal peptide" evidence="1">
    <location>
        <begin position="1"/>
        <end position="22"/>
    </location>
</feature>
<sequence>MMESIWLGVLCLSGWLVLPVCSLRQYYFVNNPLTWNESQTYCRQKYTDLATIENTEDMKELESLVSSANVQSEVWFGLYSEINWKWSDGFTGSGAEYRTWTGGGNNFAMGSFCVFSWSEWSTTNCETLRKCICYRGTEDNRQFVSVKKSMNWSDAQKYCRENFVDLVTVRNNSEQQKIWNKVKYIGGSWIGLFRDPDLYWSDGSSFSWSSFSGSTPIGSMTVLCGSMSLKRSMKWKLLNCEQRFPFVCHGVPDKRQVVKLRIEMKDNSMDLNNPEVKAELLKKLQDRLKDNGESEVTLRWREQPDGKVFYKEETQGTCPAT</sequence>
<dbReference type="GeneTree" id="ENSGT01100000263473"/>
<evidence type="ECO:0000313" key="4">
    <source>
        <dbReference type="Proteomes" id="UP001501940"/>
    </source>
</evidence>
<keyword evidence="4" id="KW-1185">Reference proteome</keyword>
<dbReference type="Gene3D" id="3.10.100.10">
    <property type="entry name" value="Mannose-Binding Protein A, subunit A"/>
    <property type="match status" value="2"/>
</dbReference>
<dbReference type="PANTHER" id="PTHR45784">
    <property type="entry name" value="C-TYPE LECTIN DOMAIN FAMILY 20 MEMBER A-RELATED"/>
    <property type="match status" value="1"/>
</dbReference>
<dbReference type="InterPro" id="IPR016187">
    <property type="entry name" value="CTDL_fold"/>
</dbReference>
<keyword evidence="1" id="KW-0732">Signal</keyword>
<evidence type="ECO:0000259" key="2">
    <source>
        <dbReference type="PROSITE" id="PS50041"/>
    </source>
</evidence>
<name>A0AAQ5ZXK7_AMPOC</name>
<reference evidence="3" key="2">
    <citation type="submission" date="2025-08" db="UniProtKB">
        <authorList>
            <consortium name="Ensembl"/>
        </authorList>
    </citation>
    <scope>IDENTIFICATION</scope>
</reference>
<dbReference type="PROSITE" id="PS50041">
    <property type="entry name" value="C_TYPE_LECTIN_2"/>
    <property type="match status" value="2"/>
</dbReference>
<organism evidence="3 4">
    <name type="scientific">Amphiprion ocellaris</name>
    <name type="common">Clown anemonefish</name>
    <dbReference type="NCBI Taxonomy" id="80972"/>
    <lineage>
        <taxon>Eukaryota</taxon>
        <taxon>Metazoa</taxon>
        <taxon>Chordata</taxon>
        <taxon>Craniata</taxon>
        <taxon>Vertebrata</taxon>
        <taxon>Euteleostomi</taxon>
        <taxon>Actinopterygii</taxon>
        <taxon>Neopterygii</taxon>
        <taxon>Teleostei</taxon>
        <taxon>Neoteleostei</taxon>
        <taxon>Acanthomorphata</taxon>
        <taxon>Ovalentaria</taxon>
        <taxon>Pomacentridae</taxon>
        <taxon>Amphiprion</taxon>
    </lineage>
</organism>